<evidence type="ECO:0000313" key="4">
    <source>
        <dbReference type="EMBL" id="MCP2256750.1"/>
    </source>
</evidence>
<dbReference type="CDD" id="cd21177">
    <property type="entry name" value="LPMO_AA10"/>
    <property type="match status" value="1"/>
</dbReference>
<feature type="domain" description="Chitin-binding type-4" evidence="3">
    <location>
        <begin position="48"/>
        <end position="226"/>
    </location>
</feature>
<evidence type="ECO:0000256" key="2">
    <source>
        <dbReference type="SAM" id="Phobius"/>
    </source>
</evidence>
<keyword evidence="1" id="KW-0732">Signal</keyword>
<dbReference type="SUPFAM" id="SSF81296">
    <property type="entry name" value="E set domains"/>
    <property type="match status" value="1"/>
</dbReference>
<dbReference type="InterPro" id="IPR004302">
    <property type="entry name" value="Cellulose/chitin-bd_N"/>
</dbReference>
<evidence type="ECO:0000256" key="1">
    <source>
        <dbReference type="ARBA" id="ARBA00022729"/>
    </source>
</evidence>
<keyword evidence="2" id="KW-0472">Membrane</keyword>
<dbReference type="Pfam" id="PF03067">
    <property type="entry name" value="LPMO_10"/>
    <property type="match status" value="1"/>
</dbReference>
<dbReference type="InterPro" id="IPR014756">
    <property type="entry name" value="Ig_E-set"/>
</dbReference>
<dbReference type="InterPro" id="IPR051024">
    <property type="entry name" value="GlcNAc_Chitin_IntDeg"/>
</dbReference>
<dbReference type="EMBL" id="JAMTCP010000002">
    <property type="protein sequence ID" value="MCP2256750.1"/>
    <property type="molecule type" value="Genomic_DNA"/>
</dbReference>
<evidence type="ECO:0000259" key="3">
    <source>
        <dbReference type="Pfam" id="PF03067"/>
    </source>
</evidence>
<reference evidence="4 5" key="1">
    <citation type="submission" date="2022-06" db="EMBL/GenBank/DDBJ databases">
        <title>Genomic Encyclopedia of Archaeal and Bacterial Type Strains, Phase II (KMG-II): from individual species to whole genera.</title>
        <authorList>
            <person name="Goeker M."/>
        </authorList>
    </citation>
    <scope>NUCLEOTIDE SEQUENCE [LARGE SCALE GENOMIC DNA]</scope>
    <source>
        <strain evidence="4 5">DSM 40477</strain>
    </source>
</reference>
<keyword evidence="5" id="KW-1185">Reference proteome</keyword>
<sequence length="309" mass="33258">MAHDPPPSPAIAHWENPVTKRRTAATLAALATVPVLLSFASAGTAAAHGSMQNPISRSFTCRNENPEQPKSAACKDAIAMGGTQPFYDWHEVNIPNAAGRHRQIIPDGKLCSAGREKYKGLDQARADWPSTTLPQSGSFTFNYRATAPHPGTFELYVTRNGYDPRQPLKWSDLEPTPFLTVRNPRVQNGSYMMSGQLPQGKSGRHLIYAVWQRSDSAEAFYSCSDVVFGGESGAAAEEAPAQVDPAFAREIEEQTRNGDHAGHGSHHRAVAATGTSDALPLTLGGAALLTVAASGLVLYRLRRAGRERS</sequence>
<dbReference type="PANTHER" id="PTHR34823">
    <property type="entry name" value="GLCNAC-BINDING PROTEIN A"/>
    <property type="match status" value="1"/>
</dbReference>
<organism evidence="4 5">
    <name type="scientific">Streptoalloteichus tenebrarius (strain ATCC 17920 / DSM 40477 / JCM 4838 / CBS 697.72 / NBRC 16177 / NCIMB 11028 / NRRL B-12390 / A12253. 1 / ISP 5477)</name>
    <name type="common">Streptomyces tenebrarius</name>
    <dbReference type="NCBI Taxonomy" id="1933"/>
    <lineage>
        <taxon>Bacteria</taxon>
        <taxon>Bacillati</taxon>
        <taxon>Actinomycetota</taxon>
        <taxon>Actinomycetes</taxon>
        <taxon>Pseudonocardiales</taxon>
        <taxon>Pseudonocardiaceae</taxon>
        <taxon>Streptoalloteichus</taxon>
    </lineage>
</organism>
<feature type="transmembrane region" description="Helical" evidence="2">
    <location>
        <begin position="278"/>
        <end position="299"/>
    </location>
</feature>
<dbReference type="Proteomes" id="UP001205311">
    <property type="component" value="Unassembled WGS sequence"/>
</dbReference>
<evidence type="ECO:0000313" key="5">
    <source>
        <dbReference type="Proteomes" id="UP001205311"/>
    </source>
</evidence>
<comment type="caution">
    <text evidence="4">The sequence shown here is derived from an EMBL/GenBank/DDBJ whole genome shotgun (WGS) entry which is preliminary data.</text>
</comment>
<protein>
    <submittedName>
        <fullName evidence="4">Chitin-binding protein</fullName>
    </submittedName>
</protein>
<dbReference type="Gene3D" id="2.70.50.50">
    <property type="entry name" value="chitin-binding protein cbp21"/>
    <property type="match status" value="1"/>
</dbReference>
<proteinExistence type="predicted"/>
<dbReference type="PANTHER" id="PTHR34823:SF1">
    <property type="entry name" value="CHITIN-BINDING TYPE-4 DOMAIN-CONTAINING PROTEIN"/>
    <property type="match status" value="1"/>
</dbReference>
<gene>
    <name evidence="4" type="ORF">LX15_000433</name>
</gene>
<accession>A0ABT1HMM3</accession>
<keyword evidence="2" id="KW-1133">Transmembrane helix</keyword>
<name>A0ABT1HMM3_STRSD</name>
<keyword evidence="2" id="KW-0812">Transmembrane</keyword>